<organism evidence="2 3">
    <name type="scientific">Marinomonas primoryensis</name>
    <dbReference type="NCBI Taxonomy" id="178399"/>
    <lineage>
        <taxon>Bacteria</taxon>
        <taxon>Pseudomonadati</taxon>
        <taxon>Pseudomonadota</taxon>
        <taxon>Gammaproteobacteria</taxon>
        <taxon>Oceanospirillales</taxon>
        <taxon>Oceanospirillaceae</taxon>
        <taxon>Marinomonas</taxon>
    </lineage>
</organism>
<dbReference type="Proteomes" id="UP000249898">
    <property type="component" value="Chromosome"/>
</dbReference>
<dbReference type="SMART" id="SM01321">
    <property type="entry name" value="Y1_Tnp"/>
    <property type="match status" value="1"/>
</dbReference>
<accession>A0A2Z4PWZ3</accession>
<sequence length="162" mass="19562">MPRYIRSKRFGGTFFFTVTLRDRHSSVLVDHVDLLRECVRHVKSKRPFDIIAWVVLPDHIHAIWQLPEGDNAFSLRWQLIKMLFTKKLKERMHDKESVWQGRFWEHEIKSDDDLRAHIHYCYLNPVKHGYVLSTRDWPYSSFHRDVKLGLFNIHWNGLLELP</sequence>
<dbReference type="InterPro" id="IPR052715">
    <property type="entry name" value="RAYT_transposase"/>
</dbReference>
<dbReference type="PANTHER" id="PTHR36966:SF1">
    <property type="entry name" value="REP-ASSOCIATED TYROSINE TRANSPOSASE"/>
    <property type="match status" value="1"/>
</dbReference>
<proteinExistence type="predicted"/>
<dbReference type="GO" id="GO:0043565">
    <property type="term" value="F:sequence-specific DNA binding"/>
    <property type="evidence" value="ECO:0007669"/>
    <property type="project" value="TreeGrafter"/>
</dbReference>
<reference evidence="2 3" key="1">
    <citation type="submission" date="2016-06" db="EMBL/GenBank/DDBJ databases">
        <title>The sequenced genome of the ice-adhering bacterium Marinomonas primoryensis, from Antarctica.</title>
        <authorList>
            <person name="Graham L."/>
            <person name="Vance T.D.R."/>
            <person name="Davies P.L."/>
        </authorList>
    </citation>
    <scope>NUCLEOTIDE SEQUENCE [LARGE SCALE GENOMIC DNA]</scope>
    <source>
        <strain evidence="2 3">AceL</strain>
    </source>
</reference>
<protein>
    <submittedName>
        <fullName evidence="2">Transposase</fullName>
    </submittedName>
</protein>
<dbReference type="PANTHER" id="PTHR36966">
    <property type="entry name" value="REP-ASSOCIATED TYROSINE TRANSPOSASE"/>
    <property type="match status" value="1"/>
</dbReference>
<gene>
    <name evidence="2" type="ORF">A8139_21015</name>
</gene>
<evidence type="ECO:0000259" key="1">
    <source>
        <dbReference type="SMART" id="SM01321"/>
    </source>
</evidence>
<evidence type="ECO:0000313" key="3">
    <source>
        <dbReference type="Proteomes" id="UP000249898"/>
    </source>
</evidence>
<dbReference type="Pfam" id="PF01797">
    <property type="entry name" value="Y1_Tnp"/>
    <property type="match status" value="1"/>
</dbReference>
<dbReference type="Gene3D" id="3.30.70.1290">
    <property type="entry name" value="Transposase IS200-like"/>
    <property type="match status" value="1"/>
</dbReference>
<dbReference type="AlphaFoldDB" id="A0A2Z4PWZ3"/>
<dbReference type="EMBL" id="CP016181">
    <property type="protein sequence ID" value="AWY02142.1"/>
    <property type="molecule type" value="Genomic_DNA"/>
</dbReference>
<dbReference type="GO" id="GO:0006313">
    <property type="term" value="P:DNA transposition"/>
    <property type="evidence" value="ECO:0007669"/>
    <property type="project" value="InterPro"/>
</dbReference>
<dbReference type="SUPFAM" id="SSF143422">
    <property type="entry name" value="Transposase IS200-like"/>
    <property type="match status" value="1"/>
</dbReference>
<feature type="domain" description="Transposase IS200-like" evidence="1">
    <location>
        <begin position="9"/>
        <end position="124"/>
    </location>
</feature>
<dbReference type="InterPro" id="IPR036515">
    <property type="entry name" value="Transposase_17_sf"/>
</dbReference>
<dbReference type="NCBIfam" id="NF047646">
    <property type="entry name" value="REP_Tyr_transpos"/>
    <property type="match status" value="1"/>
</dbReference>
<name>A0A2Z4PWZ3_9GAMM</name>
<dbReference type="GO" id="GO:0004803">
    <property type="term" value="F:transposase activity"/>
    <property type="evidence" value="ECO:0007669"/>
    <property type="project" value="InterPro"/>
</dbReference>
<dbReference type="OrthoDB" id="9794403at2"/>
<dbReference type="InterPro" id="IPR002686">
    <property type="entry name" value="Transposase_17"/>
</dbReference>
<evidence type="ECO:0000313" key="2">
    <source>
        <dbReference type="EMBL" id="AWY02142.1"/>
    </source>
</evidence>
<dbReference type="RefSeq" id="WP_112141210.1">
    <property type="nucleotide sequence ID" value="NZ_CP016181.1"/>
</dbReference>